<dbReference type="AlphaFoldDB" id="A0A5C3L8K8"/>
<keyword evidence="3" id="KW-1185">Reference proteome</keyword>
<feature type="region of interest" description="Disordered" evidence="1">
    <location>
        <begin position="296"/>
        <end position="320"/>
    </location>
</feature>
<dbReference type="OrthoDB" id="2996389at2759"/>
<feature type="compositionally biased region" description="Polar residues" evidence="1">
    <location>
        <begin position="181"/>
        <end position="190"/>
    </location>
</feature>
<reference evidence="2 3" key="1">
    <citation type="journal article" date="2019" name="Nat. Ecol. Evol.">
        <title>Megaphylogeny resolves global patterns of mushroom evolution.</title>
        <authorList>
            <person name="Varga T."/>
            <person name="Krizsan K."/>
            <person name="Foldi C."/>
            <person name="Dima B."/>
            <person name="Sanchez-Garcia M."/>
            <person name="Sanchez-Ramirez S."/>
            <person name="Szollosi G.J."/>
            <person name="Szarkandi J.G."/>
            <person name="Papp V."/>
            <person name="Albert L."/>
            <person name="Andreopoulos W."/>
            <person name="Angelini C."/>
            <person name="Antonin V."/>
            <person name="Barry K.W."/>
            <person name="Bougher N.L."/>
            <person name="Buchanan P."/>
            <person name="Buyck B."/>
            <person name="Bense V."/>
            <person name="Catcheside P."/>
            <person name="Chovatia M."/>
            <person name="Cooper J."/>
            <person name="Damon W."/>
            <person name="Desjardin D."/>
            <person name="Finy P."/>
            <person name="Geml J."/>
            <person name="Haridas S."/>
            <person name="Hughes K."/>
            <person name="Justo A."/>
            <person name="Karasinski D."/>
            <person name="Kautmanova I."/>
            <person name="Kiss B."/>
            <person name="Kocsube S."/>
            <person name="Kotiranta H."/>
            <person name="LaButti K.M."/>
            <person name="Lechner B.E."/>
            <person name="Liimatainen K."/>
            <person name="Lipzen A."/>
            <person name="Lukacs Z."/>
            <person name="Mihaltcheva S."/>
            <person name="Morgado L.N."/>
            <person name="Niskanen T."/>
            <person name="Noordeloos M.E."/>
            <person name="Ohm R.A."/>
            <person name="Ortiz-Santana B."/>
            <person name="Ovrebo C."/>
            <person name="Racz N."/>
            <person name="Riley R."/>
            <person name="Savchenko A."/>
            <person name="Shiryaev A."/>
            <person name="Soop K."/>
            <person name="Spirin V."/>
            <person name="Szebenyi C."/>
            <person name="Tomsovsky M."/>
            <person name="Tulloss R.E."/>
            <person name="Uehling J."/>
            <person name="Grigoriev I.V."/>
            <person name="Vagvolgyi C."/>
            <person name="Papp T."/>
            <person name="Martin F.M."/>
            <person name="Miettinen O."/>
            <person name="Hibbett D.S."/>
            <person name="Nagy L.G."/>
        </authorList>
    </citation>
    <scope>NUCLEOTIDE SEQUENCE [LARGE SCALE GENOMIC DNA]</scope>
    <source>
        <strain evidence="2 3">CBS 121175</strain>
    </source>
</reference>
<sequence length="564" mass="62677">MGKGGKGKPKNYKPPAEKFLVVIKPWGYAAGNPVATANQITAWFEIMLKDCYPGLKPEAVYYQKTHRNVIVQLPAAVKIEQYLGLHRYRSFLNINVSEQEYACVYEYNYRRHNHPDQVNWSVEFPSYSSLNDLPRNFPVKYPYPIPEPAPYPQVQYALPIPPPLAIPPALPPRLEPEHTETQSAGPSSTLFHPYEPPGNYTRPPASTSVYPERDVFNHLDSILSKTGKLDPYEQDDAAERSLRSSNIMTPALDDKSRQEIDESATMYAPTPFDLNTSMTVPTTVKLDKMDPYEQDDIAERSLRSSATYTSPSDVDSRMSVTTSPQSSLYEAAFDFLQNVIPAQSDLETSSSISLSRPCSSVSRGSSKLFKMDPYDEEEAAKRFLLTPPTTEPTPYDDGYEPSSELVDELALLIQSETNPRTTGSVKQEPLVNECALIKQEPCDSSLEHLSGQSSATFAGSMSATLSRDQSMASDYGRLKHEVEDDALITMPPHSRSFSTATRSATFDSRSSVTRMSMTLTPTRSTGATPVRVKSEPIDDCSGLFQTPGPLPDQRVSFMLLIPGF</sequence>
<evidence type="ECO:0000313" key="2">
    <source>
        <dbReference type="EMBL" id="TFK24568.1"/>
    </source>
</evidence>
<protein>
    <submittedName>
        <fullName evidence="2">Uncharacterized protein</fullName>
    </submittedName>
</protein>
<proteinExistence type="predicted"/>
<feature type="region of interest" description="Disordered" evidence="1">
    <location>
        <begin position="167"/>
        <end position="206"/>
    </location>
</feature>
<feature type="compositionally biased region" description="Basic and acidic residues" evidence="1">
    <location>
        <begin position="227"/>
        <end position="242"/>
    </location>
</feature>
<feature type="compositionally biased region" description="Polar residues" evidence="1">
    <location>
        <begin position="303"/>
        <end position="320"/>
    </location>
</feature>
<organism evidence="2 3">
    <name type="scientific">Coprinopsis marcescibilis</name>
    <name type="common">Agaric fungus</name>
    <name type="synonym">Psathyrella marcescibilis</name>
    <dbReference type="NCBI Taxonomy" id="230819"/>
    <lineage>
        <taxon>Eukaryota</taxon>
        <taxon>Fungi</taxon>
        <taxon>Dikarya</taxon>
        <taxon>Basidiomycota</taxon>
        <taxon>Agaricomycotina</taxon>
        <taxon>Agaricomycetes</taxon>
        <taxon>Agaricomycetidae</taxon>
        <taxon>Agaricales</taxon>
        <taxon>Agaricineae</taxon>
        <taxon>Psathyrellaceae</taxon>
        <taxon>Coprinopsis</taxon>
    </lineage>
</organism>
<gene>
    <name evidence="2" type="ORF">FA15DRAFT_687418</name>
</gene>
<feature type="region of interest" description="Disordered" evidence="1">
    <location>
        <begin position="227"/>
        <end position="258"/>
    </location>
</feature>
<evidence type="ECO:0000313" key="3">
    <source>
        <dbReference type="Proteomes" id="UP000307440"/>
    </source>
</evidence>
<dbReference type="Proteomes" id="UP000307440">
    <property type="component" value="Unassembled WGS sequence"/>
</dbReference>
<dbReference type="EMBL" id="ML210198">
    <property type="protein sequence ID" value="TFK24568.1"/>
    <property type="molecule type" value="Genomic_DNA"/>
</dbReference>
<evidence type="ECO:0000256" key="1">
    <source>
        <dbReference type="SAM" id="MobiDB-lite"/>
    </source>
</evidence>
<name>A0A5C3L8K8_COPMA</name>
<accession>A0A5C3L8K8</accession>